<comment type="similarity">
    <text evidence="1 6">Belongs to the malic enzymes family.</text>
</comment>
<dbReference type="InterPro" id="IPR046346">
    <property type="entry name" value="Aminoacid_DH-like_N_sf"/>
</dbReference>
<feature type="binding site" evidence="5">
    <location>
        <position position="212"/>
    </location>
    <ligand>
        <name>a divalent metal cation</name>
        <dbReference type="ChEBI" id="CHEBI:60240"/>
    </ligand>
</feature>
<dbReference type="InterPro" id="IPR037062">
    <property type="entry name" value="Malic_N_dom_sf"/>
</dbReference>
<gene>
    <name evidence="9" type="ORF">FHX41_4839</name>
</gene>
<feature type="binding site" evidence="4">
    <location>
        <position position="392"/>
    </location>
    <ligand>
        <name>(S)-malate</name>
        <dbReference type="ChEBI" id="CHEBI:15589"/>
    </ligand>
</feature>
<evidence type="ECO:0000256" key="5">
    <source>
        <dbReference type="PIRSR" id="PIRSR000106-3"/>
    </source>
</evidence>
<evidence type="ECO:0000256" key="6">
    <source>
        <dbReference type="RuleBase" id="RU003427"/>
    </source>
</evidence>
<comment type="cofactor">
    <cofactor evidence="5">
        <name>Mg(2+)</name>
        <dbReference type="ChEBI" id="CHEBI:18420"/>
    </cofactor>
    <cofactor evidence="5">
        <name>Mn(2+)</name>
        <dbReference type="ChEBI" id="CHEBI:29035"/>
    </cofactor>
    <text evidence="5">Divalent metal cations. Prefers magnesium or manganese.</text>
</comment>
<evidence type="ECO:0000259" key="7">
    <source>
        <dbReference type="SMART" id="SM00919"/>
    </source>
</evidence>
<feature type="binding site" evidence="5">
    <location>
        <position position="237"/>
    </location>
    <ligand>
        <name>a divalent metal cation</name>
        <dbReference type="ChEBI" id="CHEBI:60240"/>
    </ligand>
</feature>
<sequence>MASVPSVSYSITVRLEVPAGGRAVSQITHVVENAGGVVTALDVNTAGHETLRIDVTIATRDTQHAEAIAAALEQMESVKIHKVSDRTFLMHLGGKIEMQSKVPLRNRDELSMAYTPGVARVSLAIARNPEDVRRLTVKRNSVAVVTDGSAVLGLGNIGPEAALPVMEGKAALFKRFAGIDAWPICLDTQDTDEIVRTVQILAPAFGGINLEDISAPRCFEVEARLRELLDIPVFHDDQHGTAICVLAALTNALRVVGKDIGSVRITMAGAGAAGNAILKLLMHAGARDLVVCDYWGAVHKGREDMDESLAWIADHTNLGGYAGDLRGAVKDADVFIGVSAPGILTGDDIATMNDGAIVFALANPEPEVDPDEAREHAAVVATGRSDYPNQINNVLAFPGVFRGLLDAQAGVVTMDMLAAAAKALAEVVTPDELGPNYIVPSVFHPDVSNFVAGAVREAAGGRPRTEA</sequence>
<dbReference type="GO" id="GO:0051287">
    <property type="term" value="F:NAD binding"/>
    <property type="evidence" value="ECO:0007669"/>
    <property type="project" value="InterPro"/>
</dbReference>
<dbReference type="GO" id="GO:0046872">
    <property type="term" value="F:metal ion binding"/>
    <property type="evidence" value="ECO:0007669"/>
    <property type="project" value="UniProtKB-KW"/>
</dbReference>
<evidence type="ECO:0000259" key="8">
    <source>
        <dbReference type="SMART" id="SM01274"/>
    </source>
</evidence>
<feature type="binding site" evidence="4">
    <location>
        <position position="363"/>
    </location>
    <ligand>
        <name>(S)-malate</name>
        <dbReference type="ChEBI" id="CHEBI:15589"/>
    </ligand>
</feature>
<dbReference type="AlphaFoldDB" id="A0A543IKI1"/>
<reference evidence="9 10" key="1">
    <citation type="submission" date="2019-06" db="EMBL/GenBank/DDBJ databases">
        <title>Sequencing the genomes of 1000 actinobacteria strains.</title>
        <authorList>
            <person name="Klenk H.-P."/>
        </authorList>
    </citation>
    <scope>NUCLEOTIDE SEQUENCE [LARGE SCALE GENOMIC DNA]</scope>
    <source>
        <strain evidence="9 10">DSM 45043</strain>
    </source>
</reference>
<feature type="active site" description="Proton acceptor" evidence="3">
    <location>
        <position position="169"/>
    </location>
</feature>
<evidence type="ECO:0000256" key="4">
    <source>
        <dbReference type="PIRSR" id="PIRSR000106-2"/>
    </source>
</evidence>
<dbReference type="InterPro" id="IPR045213">
    <property type="entry name" value="Malic_NAD-bd_bact_type"/>
</dbReference>
<feature type="binding site" evidence="5">
    <location>
        <position position="211"/>
    </location>
    <ligand>
        <name>a divalent metal cation</name>
        <dbReference type="ChEBI" id="CHEBI:60240"/>
    </ligand>
</feature>
<evidence type="ECO:0000313" key="10">
    <source>
        <dbReference type="Proteomes" id="UP000316706"/>
    </source>
</evidence>
<dbReference type="PANTHER" id="PTHR43237:SF4">
    <property type="entry name" value="NADP-DEPENDENT MALIC ENZYME"/>
    <property type="match status" value="1"/>
</dbReference>
<feature type="active site" description="Proton donor" evidence="3">
    <location>
        <position position="114"/>
    </location>
</feature>
<dbReference type="PANTHER" id="PTHR43237">
    <property type="entry name" value="NADP-DEPENDENT MALIC ENZYME"/>
    <property type="match status" value="1"/>
</dbReference>
<protein>
    <submittedName>
        <fullName evidence="9">Malate dehydrogenase (Oxaloacetate-decarboxylating)</fullName>
    </submittedName>
</protein>
<dbReference type="Gene3D" id="3.40.50.10380">
    <property type="entry name" value="Malic enzyme, N-terminal domain"/>
    <property type="match status" value="1"/>
</dbReference>
<evidence type="ECO:0000313" key="9">
    <source>
        <dbReference type="EMBL" id="TQM71088.1"/>
    </source>
</evidence>
<accession>A0A543IKI1</accession>
<organism evidence="9 10">
    <name type="scientific">Actinomadura hallensis</name>
    <dbReference type="NCBI Taxonomy" id="337895"/>
    <lineage>
        <taxon>Bacteria</taxon>
        <taxon>Bacillati</taxon>
        <taxon>Actinomycetota</taxon>
        <taxon>Actinomycetes</taxon>
        <taxon>Streptosporangiales</taxon>
        <taxon>Thermomonosporaceae</taxon>
        <taxon>Actinomadura</taxon>
    </lineage>
</organism>
<dbReference type="InterPro" id="IPR051674">
    <property type="entry name" value="Malate_Decarboxylase"/>
</dbReference>
<dbReference type="InterPro" id="IPR012302">
    <property type="entry name" value="Malic_NAD-bd"/>
</dbReference>
<dbReference type="SUPFAM" id="SSF51735">
    <property type="entry name" value="NAD(P)-binding Rossmann-fold domains"/>
    <property type="match status" value="1"/>
</dbReference>
<dbReference type="PIRSF" id="PIRSF000106">
    <property type="entry name" value="ME"/>
    <property type="match status" value="1"/>
</dbReference>
<dbReference type="PRINTS" id="PR00072">
    <property type="entry name" value="MALOXRDTASE"/>
</dbReference>
<dbReference type="SMART" id="SM01274">
    <property type="entry name" value="malic"/>
    <property type="match status" value="1"/>
</dbReference>
<dbReference type="InterPro" id="IPR036291">
    <property type="entry name" value="NAD(P)-bd_dom_sf"/>
</dbReference>
<keyword evidence="10" id="KW-1185">Reference proteome</keyword>
<dbReference type="CDD" id="cd05311">
    <property type="entry name" value="NAD_bind_2_malic_enz"/>
    <property type="match status" value="1"/>
</dbReference>
<evidence type="ECO:0000256" key="1">
    <source>
        <dbReference type="ARBA" id="ARBA00008785"/>
    </source>
</evidence>
<proteinExistence type="inferred from homology"/>
<comment type="caution">
    <text evidence="9">The sequence shown here is derived from an EMBL/GenBank/DDBJ whole genome shotgun (WGS) entry which is preliminary data.</text>
</comment>
<dbReference type="Proteomes" id="UP000316706">
    <property type="component" value="Unassembled WGS sequence"/>
</dbReference>
<dbReference type="InterPro" id="IPR012301">
    <property type="entry name" value="Malic_N_dom"/>
</dbReference>
<dbReference type="Pfam" id="PF00390">
    <property type="entry name" value="malic"/>
    <property type="match status" value="1"/>
</dbReference>
<dbReference type="Gene3D" id="3.40.50.720">
    <property type="entry name" value="NAD(P)-binding Rossmann-like Domain"/>
    <property type="match status" value="1"/>
</dbReference>
<dbReference type="EMBL" id="VFPO01000001">
    <property type="protein sequence ID" value="TQM71088.1"/>
    <property type="molecule type" value="Genomic_DNA"/>
</dbReference>
<dbReference type="SUPFAM" id="SSF53223">
    <property type="entry name" value="Aminoacid dehydrogenase-like, N-terminal domain"/>
    <property type="match status" value="1"/>
</dbReference>
<evidence type="ECO:0000256" key="3">
    <source>
        <dbReference type="PIRSR" id="PIRSR000106-1"/>
    </source>
</evidence>
<dbReference type="OrthoDB" id="9805787at2"/>
<dbReference type="SMART" id="SM00919">
    <property type="entry name" value="Malic_M"/>
    <property type="match status" value="1"/>
</dbReference>
<keyword evidence="2" id="KW-0560">Oxidoreductase</keyword>
<dbReference type="InterPro" id="IPR001891">
    <property type="entry name" value="Malic_OxRdtase"/>
</dbReference>
<dbReference type="GO" id="GO:0004470">
    <property type="term" value="F:malic enzyme activity"/>
    <property type="evidence" value="ECO:0007669"/>
    <property type="project" value="InterPro"/>
</dbReference>
<keyword evidence="5 6" id="KW-0479">Metal-binding</keyword>
<dbReference type="Pfam" id="PF03949">
    <property type="entry name" value="Malic_M"/>
    <property type="match status" value="1"/>
</dbReference>
<evidence type="ECO:0000256" key="2">
    <source>
        <dbReference type="ARBA" id="ARBA00023002"/>
    </source>
</evidence>
<dbReference type="RefSeq" id="WP_141972383.1">
    <property type="nucleotide sequence ID" value="NZ_VFPO01000001.1"/>
</dbReference>
<feature type="domain" description="Malic enzyme N-terminal" evidence="8">
    <location>
        <begin position="93"/>
        <end position="226"/>
    </location>
</feature>
<name>A0A543IKI1_9ACTN</name>
<feature type="domain" description="Malic enzyme NAD-binding" evidence="7">
    <location>
        <begin position="238"/>
        <end position="460"/>
    </location>
</feature>
<dbReference type="GO" id="GO:0016616">
    <property type="term" value="F:oxidoreductase activity, acting on the CH-OH group of donors, NAD or NADP as acceptor"/>
    <property type="evidence" value="ECO:0007669"/>
    <property type="project" value="InterPro"/>
</dbReference>